<dbReference type="CDD" id="cd04250">
    <property type="entry name" value="AAK_NAGK-C"/>
    <property type="match status" value="1"/>
</dbReference>
<comment type="similarity">
    <text evidence="9">Belongs to the acetylglutamate kinase family. ArgB subfamily.</text>
</comment>
<dbReference type="EMBL" id="FNPV01000001">
    <property type="protein sequence ID" value="SDY26699.1"/>
    <property type="molecule type" value="Genomic_DNA"/>
</dbReference>
<evidence type="ECO:0000256" key="7">
    <source>
        <dbReference type="ARBA" id="ARBA00022840"/>
    </source>
</evidence>
<dbReference type="PIRSF" id="PIRSF000728">
    <property type="entry name" value="NAGK"/>
    <property type="match status" value="1"/>
</dbReference>
<keyword evidence="7 9" id="KW-0067">ATP-binding</keyword>
<name>A0A1H3IHE1_9FIRM</name>
<dbReference type="Pfam" id="PF00696">
    <property type="entry name" value="AA_kinase"/>
    <property type="match status" value="1"/>
</dbReference>
<feature type="binding site" evidence="9">
    <location>
        <position position="181"/>
    </location>
    <ligand>
        <name>substrate</name>
    </ligand>
</feature>
<protein>
    <recommendedName>
        <fullName evidence="9">Acetylglutamate kinase</fullName>
        <ecNumber evidence="9">2.7.2.8</ecNumber>
    </recommendedName>
    <alternativeName>
        <fullName evidence="9">N-acetyl-L-glutamate 5-phosphotransferase</fullName>
    </alternativeName>
    <alternativeName>
        <fullName evidence="9">NAG kinase</fullName>
        <shortName evidence="9">NAGK</shortName>
    </alternativeName>
</protein>
<accession>A0A1H3IHE1</accession>
<dbReference type="FunFam" id="3.40.1160.10:FF:000004">
    <property type="entry name" value="Acetylglutamate kinase"/>
    <property type="match status" value="1"/>
</dbReference>
<dbReference type="EC" id="2.7.2.8" evidence="9"/>
<dbReference type="InterPro" id="IPR001048">
    <property type="entry name" value="Asp/Glu/Uridylate_kinase"/>
</dbReference>
<feature type="domain" description="Aspartate/glutamate/uridylate kinase" evidence="10">
    <location>
        <begin position="27"/>
        <end position="263"/>
    </location>
</feature>
<evidence type="ECO:0000256" key="8">
    <source>
        <dbReference type="ARBA" id="ARBA00048141"/>
    </source>
</evidence>
<dbReference type="AlphaFoldDB" id="A0A1H3IHE1"/>
<keyword evidence="5 9" id="KW-0547">Nucleotide-binding</keyword>
<keyword evidence="3 9" id="KW-0028">Amino-acid biosynthesis</keyword>
<dbReference type="InterPro" id="IPR036393">
    <property type="entry name" value="AceGlu_kinase-like_sf"/>
</dbReference>
<dbReference type="STRING" id="159292.SAMN05192546_101144"/>
<evidence type="ECO:0000259" key="10">
    <source>
        <dbReference type="Pfam" id="PF00696"/>
    </source>
</evidence>
<comment type="pathway">
    <text evidence="1 9">Amino-acid biosynthesis; L-arginine biosynthesis; N(2)-acetyl-L-ornithine from L-glutamate: step 2/4.</text>
</comment>
<feature type="site" description="Transition state stabilizer" evidence="9">
    <location>
        <position position="32"/>
    </location>
</feature>
<sequence>MSRTDQKKVNPEMLVEMIPFLRRYHKKVILIKYGGNAMVNDELKKQVIEDIVLMKYMGMYPVIIHGGGPEITSMLELIGKKSTFVEGLRVTDKETMIVSEMVLSGKIAKDLVARISSYGIKSIGLSGQDGGLIVAGQKNPELGYVGEIKTINSELINKLLSEDFIPVISSIGCDEDGNRYNINADEAAGKIAIELKAPVQIMLTNIEGVMKSQGDEMKVIPRMNVNEIDDYIEEGIITGGMIPKVKGCAESVKNGVERVYIIDGRKSHSLLSEIFSDLHEGTIIYQ</sequence>
<dbReference type="PANTHER" id="PTHR23342:SF0">
    <property type="entry name" value="N-ACETYLGLUTAMATE SYNTHASE, MITOCHONDRIAL"/>
    <property type="match status" value="1"/>
</dbReference>
<evidence type="ECO:0000256" key="9">
    <source>
        <dbReference type="HAMAP-Rule" id="MF_00082"/>
    </source>
</evidence>
<dbReference type="Proteomes" id="UP000199230">
    <property type="component" value="Unassembled WGS sequence"/>
</dbReference>
<dbReference type="OrthoDB" id="9803155at2"/>
<evidence type="ECO:0000256" key="5">
    <source>
        <dbReference type="ARBA" id="ARBA00022741"/>
    </source>
</evidence>
<keyword evidence="4 9" id="KW-0808">Transferase</keyword>
<evidence type="ECO:0000256" key="6">
    <source>
        <dbReference type="ARBA" id="ARBA00022777"/>
    </source>
</evidence>
<dbReference type="InterPro" id="IPR041727">
    <property type="entry name" value="NAGK-C"/>
</dbReference>
<organism evidence="11 12">
    <name type="scientific">Tindallia californiensis</name>
    <dbReference type="NCBI Taxonomy" id="159292"/>
    <lineage>
        <taxon>Bacteria</taxon>
        <taxon>Bacillati</taxon>
        <taxon>Bacillota</taxon>
        <taxon>Clostridia</taxon>
        <taxon>Peptostreptococcales</taxon>
        <taxon>Tindalliaceae</taxon>
        <taxon>Tindallia</taxon>
    </lineage>
</organism>
<dbReference type="InterPro" id="IPR037528">
    <property type="entry name" value="ArgB"/>
</dbReference>
<dbReference type="InterPro" id="IPR004662">
    <property type="entry name" value="AcgluKinase_fam"/>
</dbReference>
<feature type="binding site" evidence="9">
    <location>
        <position position="89"/>
    </location>
    <ligand>
        <name>substrate</name>
    </ligand>
</feature>
<keyword evidence="2 9" id="KW-0055">Arginine biosynthesis</keyword>
<gene>
    <name evidence="9" type="primary">argB</name>
    <name evidence="11" type="ORF">SAMN05192546_101144</name>
</gene>
<keyword evidence="12" id="KW-1185">Reference proteome</keyword>
<dbReference type="HAMAP" id="MF_00082">
    <property type="entry name" value="ArgB"/>
    <property type="match status" value="1"/>
</dbReference>
<dbReference type="RefSeq" id="WP_093309912.1">
    <property type="nucleotide sequence ID" value="NZ_FNPV01000001.1"/>
</dbReference>
<dbReference type="Gene3D" id="3.40.1160.10">
    <property type="entry name" value="Acetylglutamate kinase-like"/>
    <property type="match status" value="1"/>
</dbReference>
<evidence type="ECO:0000256" key="2">
    <source>
        <dbReference type="ARBA" id="ARBA00022571"/>
    </source>
</evidence>
<evidence type="ECO:0000256" key="4">
    <source>
        <dbReference type="ARBA" id="ARBA00022679"/>
    </source>
</evidence>
<keyword evidence="6 9" id="KW-0418">Kinase</keyword>
<dbReference type="GO" id="GO:0005524">
    <property type="term" value="F:ATP binding"/>
    <property type="evidence" value="ECO:0007669"/>
    <property type="project" value="UniProtKB-UniRule"/>
</dbReference>
<evidence type="ECO:0000313" key="12">
    <source>
        <dbReference type="Proteomes" id="UP000199230"/>
    </source>
</evidence>
<comment type="subcellular location">
    <subcellularLocation>
        <location evidence="9">Cytoplasm</location>
    </subcellularLocation>
</comment>
<dbReference type="GO" id="GO:0005737">
    <property type="term" value="C:cytoplasm"/>
    <property type="evidence" value="ECO:0007669"/>
    <property type="project" value="UniProtKB-SubCell"/>
</dbReference>
<reference evidence="11 12" key="1">
    <citation type="submission" date="2016-10" db="EMBL/GenBank/DDBJ databases">
        <authorList>
            <person name="de Groot N.N."/>
        </authorList>
    </citation>
    <scope>NUCLEOTIDE SEQUENCE [LARGE SCALE GENOMIC DNA]</scope>
    <source>
        <strain evidence="11 12">APO</strain>
    </source>
</reference>
<keyword evidence="9" id="KW-0963">Cytoplasm</keyword>
<evidence type="ECO:0000256" key="3">
    <source>
        <dbReference type="ARBA" id="ARBA00022605"/>
    </source>
</evidence>
<feature type="site" description="Transition state stabilizer" evidence="9">
    <location>
        <position position="244"/>
    </location>
</feature>
<comment type="function">
    <text evidence="9">Catalyzes the ATP-dependent phosphorylation of N-acetyl-L-glutamate.</text>
</comment>
<evidence type="ECO:0000256" key="1">
    <source>
        <dbReference type="ARBA" id="ARBA00004828"/>
    </source>
</evidence>
<comment type="catalytic activity">
    <reaction evidence="8 9">
        <text>N-acetyl-L-glutamate + ATP = N-acetyl-L-glutamyl 5-phosphate + ADP</text>
        <dbReference type="Rhea" id="RHEA:14629"/>
        <dbReference type="ChEBI" id="CHEBI:30616"/>
        <dbReference type="ChEBI" id="CHEBI:44337"/>
        <dbReference type="ChEBI" id="CHEBI:57936"/>
        <dbReference type="ChEBI" id="CHEBI:456216"/>
        <dbReference type="EC" id="2.7.2.8"/>
    </reaction>
</comment>
<proteinExistence type="inferred from homology"/>
<evidence type="ECO:0000313" key="11">
    <source>
        <dbReference type="EMBL" id="SDY26699.1"/>
    </source>
</evidence>
<dbReference type="NCBIfam" id="TIGR00761">
    <property type="entry name" value="argB"/>
    <property type="match status" value="1"/>
</dbReference>
<dbReference type="GO" id="GO:0042450">
    <property type="term" value="P:L-arginine biosynthetic process via ornithine"/>
    <property type="evidence" value="ECO:0007669"/>
    <property type="project" value="UniProtKB-UniRule"/>
</dbReference>
<dbReference type="SUPFAM" id="SSF53633">
    <property type="entry name" value="Carbamate kinase-like"/>
    <property type="match status" value="1"/>
</dbReference>
<dbReference type="UniPathway" id="UPA00068">
    <property type="reaction ID" value="UER00107"/>
</dbReference>
<feature type="binding site" evidence="9">
    <location>
        <begin position="67"/>
        <end position="68"/>
    </location>
    <ligand>
        <name>substrate</name>
    </ligand>
</feature>
<dbReference type="GO" id="GO:0003991">
    <property type="term" value="F:acetylglutamate kinase activity"/>
    <property type="evidence" value="ECO:0007669"/>
    <property type="project" value="UniProtKB-UniRule"/>
</dbReference>
<dbReference type="PANTHER" id="PTHR23342">
    <property type="entry name" value="N-ACETYLGLUTAMATE SYNTHASE"/>
    <property type="match status" value="1"/>
</dbReference>